<feature type="chain" id="PRO_5008538982" description="DUF2207 domain-containing protein" evidence="3">
    <location>
        <begin position="25"/>
        <end position="630"/>
    </location>
</feature>
<evidence type="ECO:0000256" key="2">
    <source>
        <dbReference type="SAM" id="Phobius"/>
    </source>
</evidence>
<dbReference type="EMBL" id="CP016757">
    <property type="protein sequence ID" value="ANZ45906.1"/>
    <property type="molecule type" value="Genomic_DNA"/>
</dbReference>
<keyword evidence="2" id="KW-0472">Membrane</keyword>
<feature type="transmembrane region" description="Helical" evidence="2">
    <location>
        <begin position="417"/>
        <end position="438"/>
    </location>
</feature>
<name>A0A1B2I7G9_9BACT</name>
<feature type="transmembrane region" description="Helical" evidence="2">
    <location>
        <begin position="238"/>
        <end position="256"/>
    </location>
</feature>
<feature type="transmembrane region" description="Helical" evidence="2">
    <location>
        <begin position="450"/>
        <end position="468"/>
    </location>
</feature>
<dbReference type="InterPro" id="IPR018702">
    <property type="entry name" value="DUF2207"/>
</dbReference>
<dbReference type="Proteomes" id="UP000093044">
    <property type="component" value="Chromosome"/>
</dbReference>
<feature type="region of interest" description="Disordered" evidence="1">
    <location>
        <begin position="599"/>
        <end position="630"/>
    </location>
</feature>
<dbReference type="KEGG" id="cpor:BED41_12900"/>
<dbReference type="AlphaFoldDB" id="A0A1B2I7G9"/>
<feature type="signal peptide" evidence="3">
    <location>
        <begin position="1"/>
        <end position="24"/>
    </location>
</feature>
<gene>
    <name evidence="6" type="ORF">BED41_12900</name>
</gene>
<evidence type="ECO:0000256" key="3">
    <source>
        <dbReference type="SAM" id="SignalP"/>
    </source>
</evidence>
<evidence type="ECO:0000256" key="1">
    <source>
        <dbReference type="SAM" id="MobiDB-lite"/>
    </source>
</evidence>
<reference evidence="6" key="1">
    <citation type="submission" date="2016-08" db="EMBL/GenBank/DDBJ databases">
        <title>Complete genome of Cloacibacillus porcorum.</title>
        <authorList>
            <person name="Looft T."/>
            <person name="Bayles D.O."/>
            <person name="Alt D.P."/>
        </authorList>
    </citation>
    <scope>NUCLEOTIDE SEQUENCE [LARGE SCALE GENOMIC DNA]</scope>
    <source>
        <strain evidence="6">CL-84</strain>
    </source>
</reference>
<evidence type="ECO:0000313" key="6">
    <source>
        <dbReference type="EMBL" id="ANZ45906.1"/>
    </source>
</evidence>
<evidence type="ECO:0000259" key="4">
    <source>
        <dbReference type="Pfam" id="PF09972"/>
    </source>
</evidence>
<dbReference type="STRING" id="1197717.BED41_12900"/>
<keyword evidence="3" id="KW-0732">Signal</keyword>
<keyword evidence="2" id="KW-0812">Transmembrane</keyword>
<sequence length="630" mass="68486">MKKTNICLLFMFCAVIFSALPANAAEIIESFRSTIAIREDSSLEVKEKLLVNIEHKSIKRGIIRNFPIRYKDRSGRSFDVGFDVESVKLDGEDIPYNISYDGAYAYVKIGDPNSMIPLGLHTFTIKYTTTRQVGFFENYDELYWNVTGNGWSWPIMTAACSVSLPQKYAGEPFRSIEWYVGGYGERGVKEDAKLADRNTVVTTHPLSPGEGLTVVYTWKKGLISPPPSPFGDERRQSWIAFATLAFSCAWFAFAVLKRRGGGEPPAVIPRFYPPKDSSPAFVRYIKEMKVDRVSMTANIIGLAVKGALKIEESDEPPSFFGHKNNIFTLVKKNSNVELTRDEDAMMMRLFPGDRESITLEQKNARELSGANGGLRRGISSLSRGLVSTNIGLCLTGALIFIAGLATTLPFTGDSLTTTAAAGIFGGAVLMISLSRKVSPGGSFITKIKEIIFSLFPSVVAAFAAYSIFEGERAVLLIILPFIAAATVTALMRPFVTSRTERGEELNSEVEGLNLYISVAEKDRMEMLNAPDETPELFERLLPYAMALGAAKTWGDRFAKVLEKAQYTPQWYAGPSPYIFMNTGGFGSFSEAIGSSMAAGMKPEQAPSSFSGAGGGGFSGGGGGGGGGSGW</sequence>
<keyword evidence="7" id="KW-1185">Reference proteome</keyword>
<dbReference type="Pfam" id="PF09972">
    <property type="entry name" value="DUF2207"/>
    <property type="match status" value="1"/>
</dbReference>
<accession>A0A1B2I7G9</accession>
<proteinExistence type="predicted"/>
<feature type="domain" description="Predicted membrane protein YciQ-like C-terminal" evidence="5">
    <location>
        <begin position="269"/>
        <end position="557"/>
    </location>
</feature>
<dbReference type="InterPro" id="IPR048389">
    <property type="entry name" value="YciQ-like_C"/>
</dbReference>
<dbReference type="RefSeq" id="WP_066747076.1">
    <property type="nucleotide sequence ID" value="NZ_CP016757.1"/>
</dbReference>
<dbReference type="Pfam" id="PF20990">
    <property type="entry name" value="DUF2207_C"/>
    <property type="match status" value="1"/>
</dbReference>
<evidence type="ECO:0000259" key="5">
    <source>
        <dbReference type="Pfam" id="PF20990"/>
    </source>
</evidence>
<feature type="compositionally biased region" description="Gly residues" evidence="1">
    <location>
        <begin position="611"/>
        <end position="630"/>
    </location>
</feature>
<feature type="transmembrane region" description="Helical" evidence="2">
    <location>
        <begin position="474"/>
        <end position="491"/>
    </location>
</feature>
<organism evidence="6 7">
    <name type="scientific">Cloacibacillus porcorum</name>
    <dbReference type="NCBI Taxonomy" id="1197717"/>
    <lineage>
        <taxon>Bacteria</taxon>
        <taxon>Thermotogati</taxon>
        <taxon>Synergistota</taxon>
        <taxon>Synergistia</taxon>
        <taxon>Synergistales</taxon>
        <taxon>Synergistaceae</taxon>
        <taxon>Cloacibacillus</taxon>
    </lineage>
</organism>
<feature type="domain" description="DUF2207" evidence="4">
    <location>
        <begin position="28"/>
        <end position="218"/>
    </location>
</feature>
<keyword evidence="2" id="KW-1133">Transmembrane helix</keyword>
<feature type="transmembrane region" description="Helical" evidence="2">
    <location>
        <begin position="384"/>
        <end position="405"/>
    </location>
</feature>
<dbReference type="OrthoDB" id="9767603at2"/>
<evidence type="ECO:0000313" key="7">
    <source>
        <dbReference type="Proteomes" id="UP000093044"/>
    </source>
</evidence>
<evidence type="ECO:0008006" key="8">
    <source>
        <dbReference type="Google" id="ProtNLM"/>
    </source>
</evidence>
<dbReference type="GeneID" id="83058743"/>
<protein>
    <recommendedName>
        <fullName evidence="8">DUF2207 domain-containing protein</fullName>
    </recommendedName>
</protein>